<sequence>MKKSILCLCLLLLVFGCKKDSVKPPVIPPVVVTEPDVDFKIEAKNNTGKVTSDVALILDGTNLKGYTPTTATNHSFVLTFKLKDNASVVKVKDVIQVSGVTANDFSKPITYNITDSKGASKDYIVSIYNFTGIPIFNITTSGPVVSKEDYVTGSININTNGLYEQETNDIALQIKGRGNSTWGLHPKKPYRLKFNSKAKVLGLASAKNWVLLANYSDKTLMRNYIADGIAQSLNGDFTPHGIFVEVVMNGEYLGTYMLTEQVEVNANRVNITELKPGDNNAAQLTGGYLLELDQRQEDPYRFITAGKLPFTIKSPEEPSTAQMDYITGYIQDTENAIFAANFADPANGYAKYINSDSFINWFLVNELFKNQDAANFSSMFYYKDRGGKLGMGPAWDFDLAAGNVNYSDAVNPTGWWVKDGPWFSRLFQDPAFAAKVKTRWQYLKANGIPAMYKNIDDTQAYLTLPAKQNFTKWSILDTMVWPNPRAYGSYPNEVTQLKTWLAQRVAWLDSNL</sequence>
<feature type="signal peptide" evidence="1">
    <location>
        <begin position="1"/>
        <end position="19"/>
    </location>
</feature>
<comment type="caution">
    <text evidence="2">The sequence shown here is derived from an EMBL/GenBank/DDBJ whole genome shotgun (WGS) entry which is preliminary data.</text>
</comment>
<accession>A0ABT1T5N3</accession>
<dbReference type="GO" id="GO:0016301">
    <property type="term" value="F:kinase activity"/>
    <property type="evidence" value="ECO:0007669"/>
    <property type="project" value="UniProtKB-KW"/>
</dbReference>
<keyword evidence="2" id="KW-0418">Kinase</keyword>
<organism evidence="2 3">
    <name type="scientific">Mucilaginibacter aquariorum</name>
    <dbReference type="NCBI Taxonomy" id="2967225"/>
    <lineage>
        <taxon>Bacteria</taxon>
        <taxon>Pseudomonadati</taxon>
        <taxon>Bacteroidota</taxon>
        <taxon>Sphingobacteriia</taxon>
        <taxon>Sphingobacteriales</taxon>
        <taxon>Sphingobacteriaceae</taxon>
        <taxon>Mucilaginibacter</taxon>
    </lineage>
</organism>
<dbReference type="Pfam" id="PF08757">
    <property type="entry name" value="CotH"/>
    <property type="match status" value="1"/>
</dbReference>
<evidence type="ECO:0000313" key="2">
    <source>
        <dbReference type="EMBL" id="MCQ6959941.1"/>
    </source>
</evidence>
<gene>
    <name evidence="2" type="ORF">NPE20_18325</name>
</gene>
<reference evidence="2 3" key="1">
    <citation type="submission" date="2022-07" db="EMBL/GenBank/DDBJ databases">
        <title>Mucilaginibacter sp. JC4.</title>
        <authorList>
            <person name="Le V."/>
            <person name="Ko S.-R."/>
            <person name="Ahn C.-Y."/>
            <person name="Oh H.-M."/>
        </authorList>
    </citation>
    <scope>NUCLEOTIDE SEQUENCE [LARGE SCALE GENOMIC DNA]</scope>
    <source>
        <strain evidence="2 3">JC4</strain>
    </source>
</reference>
<dbReference type="InterPro" id="IPR014867">
    <property type="entry name" value="Spore_coat_CotH_CotH2/3/7"/>
</dbReference>
<keyword evidence="3" id="KW-1185">Reference proteome</keyword>
<dbReference type="PROSITE" id="PS51257">
    <property type="entry name" value="PROKAR_LIPOPROTEIN"/>
    <property type="match status" value="1"/>
</dbReference>
<dbReference type="Gene3D" id="2.60.40.2340">
    <property type="match status" value="1"/>
</dbReference>
<dbReference type="Proteomes" id="UP001204376">
    <property type="component" value="Unassembled WGS sequence"/>
</dbReference>
<protein>
    <submittedName>
        <fullName evidence="2">CotH kinase family protein</fullName>
    </submittedName>
</protein>
<feature type="chain" id="PRO_5045995807" evidence="1">
    <location>
        <begin position="20"/>
        <end position="512"/>
    </location>
</feature>
<dbReference type="RefSeq" id="WP_256540131.1">
    <property type="nucleotide sequence ID" value="NZ_JANHOH010000005.1"/>
</dbReference>
<keyword evidence="1" id="KW-0732">Signal</keyword>
<evidence type="ECO:0000256" key="1">
    <source>
        <dbReference type="SAM" id="SignalP"/>
    </source>
</evidence>
<keyword evidence="2" id="KW-0808">Transferase</keyword>
<name>A0ABT1T5N3_9SPHI</name>
<dbReference type="EMBL" id="JANHOH010000005">
    <property type="protein sequence ID" value="MCQ6959941.1"/>
    <property type="molecule type" value="Genomic_DNA"/>
</dbReference>
<evidence type="ECO:0000313" key="3">
    <source>
        <dbReference type="Proteomes" id="UP001204376"/>
    </source>
</evidence>
<proteinExistence type="predicted"/>